<evidence type="ECO:0000259" key="2">
    <source>
        <dbReference type="PROSITE" id="PS50975"/>
    </source>
</evidence>
<dbReference type="Gene3D" id="3.30.470.20">
    <property type="entry name" value="ATP-grasp fold, B domain"/>
    <property type="match status" value="1"/>
</dbReference>
<reference evidence="3 4" key="1">
    <citation type="submission" date="2018-06" db="EMBL/GenBank/DDBJ databases">
        <authorList>
            <consortium name="Pathogen Informatics"/>
            <person name="Doyle S."/>
        </authorList>
    </citation>
    <scope>NUCLEOTIDE SEQUENCE [LARGE SCALE GENOMIC DNA]</scope>
    <source>
        <strain evidence="3 4">NCTC11820</strain>
    </source>
</reference>
<dbReference type="OMA" id="DIKYDPR"/>
<organism evidence="3 4">
    <name type="scientific">Mobiluncus curtisii</name>
    <dbReference type="NCBI Taxonomy" id="2051"/>
    <lineage>
        <taxon>Bacteria</taxon>
        <taxon>Bacillati</taxon>
        <taxon>Actinomycetota</taxon>
        <taxon>Actinomycetes</taxon>
        <taxon>Actinomycetales</taxon>
        <taxon>Actinomycetaceae</taxon>
        <taxon>Mobiluncus</taxon>
    </lineage>
</organism>
<dbReference type="PROSITE" id="PS50975">
    <property type="entry name" value="ATP_GRASP"/>
    <property type="match status" value="1"/>
</dbReference>
<dbReference type="SUPFAM" id="SSF56059">
    <property type="entry name" value="Glutathione synthetase ATP-binding domain-like"/>
    <property type="match status" value="1"/>
</dbReference>
<gene>
    <name evidence="3" type="ORF">NCTC11820_00560</name>
</gene>
<feature type="domain" description="ATP-grasp" evidence="2">
    <location>
        <begin position="135"/>
        <end position="344"/>
    </location>
</feature>
<dbReference type="RefSeq" id="WP_013188602.1">
    <property type="nucleotide sequence ID" value="NZ_CAMUDJ010000002.1"/>
</dbReference>
<sequence>MNTAEKSGAPFLPIILSGDIGTYAFARSFYEQWHVKSLIITPQVLGPIRHSRLLDAITIDESKIDPNLSVFIEKLIEMGPELAARYPDTPLVLVANQDTHVVNIQKNVSRLSPYYRFAFPSVDAIELTNDKAHFAQAAEKYGLRVPTTVELHLDSGTDTLMDAITATLGDKYPLIIKPCQSYGYERLRWPGKSKVYTAENPTRAREILQDLETHTAGTPEARRFVAQPRVSGNDTHSLSITAYVDSEKRVSFLGSAHVLLEDHVPTALGNPAAMITESYPDLYRQVSDFLVGIDWHGFANFDVKVDSSTGQAYFFEVNPRIGRNLYYNTAAGNNPLPALINDIIYHQPTEPARHFDTILYTVLPIRLILKYTTGQVRHQVQSLHRAGKVFNPLLAPAERQFSLRYLRRRLYVWLSTQRHWSKFKRYYPLDALEAEGRDSFDTVQLRAQR</sequence>
<dbReference type="GeneID" id="55564297"/>
<keyword evidence="1" id="KW-0547">Nucleotide-binding</keyword>
<evidence type="ECO:0000256" key="1">
    <source>
        <dbReference type="PROSITE-ProRule" id="PRU00409"/>
    </source>
</evidence>
<dbReference type="Proteomes" id="UP000250245">
    <property type="component" value="Unassembled WGS sequence"/>
</dbReference>
<dbReference type="EMBL" id="UASJ01000001">
    <property type="protein sequence ID" value="SQB64226.1"/>
    <property type="molecule type" value="Genomic_DNA"/>
</dbReference>
<protein>
    <submittedName>
        <fullName evidence="3">Carbamoyl phosphate synthase-like protein</fullName>
    </submittedName>
</protein>
<evidence type="ECO:0000313" key="3">
    <source>
        <dbReference type="EMBL" id="SQB64226.1"/>
    </source>
</evidence>
<dbReference type="GO" id="GO:0046872">
    <property type="term" value="F:metal ion binding"/>
    <property type="evidence" value="ECO:0007669"/>
    <property type="project" value="InterPro"/>
</dbReference>
<name>A0A2X2YIG3_9ACTO</name>
<evidence type="ECO:0000313" key="4">
    <source>
        <dbReference type="Proteomes" id="UP000250245"/>
    </source>
</evidence>
<accession>A0A2X2YIG3</accession>
<proteinExistence type="predicted"/>
<dbReference type="InterPro" id="IPR011761">
    <property type="entry name" value="ATP-grasp"/>
</dbReference>
<dbReference type="AlphaFoldDB" id="A0A2X2YIG3"/>
<keyword evidence="1" id="KW-0067">ATP-binding</keyword>
<dbReference type="GO" id="GO:0005524">
    <property type="term" value="F:ATP binding"/>
    <property type="evidence" value="ECO:0007669"/>
    <property type="project" value="UniProtKB-UniRule"/>
</dbReference>